<dbReference type="PANTHER" id="PTHR11017:SF385">
    <property type="entry name" value="DISEASE RESISTANCE PROTEIN (TIR-NBS-LRR CLASS)-RELATED"/>
    <property type="match status" value="1"/>
</dbReference>
<accession>A0A8T0I9F7</accession>
<dbReference type="Gene3D" id="3.40.50.300">
    <property type="entry name" value="P-loop containing nucleotide triphosphate hydrolases"/>
    <property type="match status" value="1"/>
</dbReference>
<evidence type="ECO:0000259" key="3">
    <source>
        <dbReference type="PROSITE" id="PS50104"/>
    </source>
</evidence>
<dbReference type="PANTHER" id="PTHR11017">
    <property type="entry name" value="LEUCINE-RICH REPEAT-CONTAINING PROTEIN"/>
    <property type="match status" value="1"/>
</dbReference>
<dbReference type="SUPFAM" id="SSF52200">
    <property type="entry name" value="Toll/Interleukin receptor TIR domain"/>
    <property type="match status" value="1"/>
</dbReference>
<dbReference type="GO" id="GO:0006952">
    <property type="term" value="P:defense response"/>
    <property type="evidence" value="ECO:0007669"/>
    <property type="project" value="InterPro"/>
</dbReference>
<dbReference type="InterPro" id="IPR027417">
    <property type="entry name" value="P-loop_NTPase"/>
</dbReference>
<dbReference type="SUPFAM" id="SSF52540">
    <property type="entry name" value="P-loop containing nucleoside triphosphate hydrolases"/>
    <property type="match status" value="1"/>
</dbReference>
<dbReference type="InterPro" id="IPR001245">
    <property type="entry name" value="Ser-Thr/Tyr_kinase_cat_dom"/>
</dbReference>
<dbReference type="InterPro" id="IPR044974">
    <property type="entry name" value="Disease_R_plants"/>
</dbReference>
<dbReference type="PROSITE" id="PS50104">
    <property type="entry name" value="TIR"/>
    <property type="match status" value="1"/>
</dbReference>
<protein>
    <submittedName>
        <fullName evidence="4">Uncharacterized protein</fullName>
    </submittedName>
</protein>
<dbReference type="InterPro" id="IPR008271">
    <property type="entry name" value="Ser/Thr_kinase_AS"/>
</dbReference>
<dbReference type="EMBL" id="CM026424">
    <property type="protein sequence ID" value="KAG0579103.1"/>
    <property type="molecule type" value="Genomic_DNA"/>
</dbReference>
<feature type="domain" description="TIR" evidence="3">
    <location>
        <begin position="21"/>
        <end position="186"/>
    </location>
</feature>
<proteinExistence type="inferred from homology"/>
<feature type="domain" description="Protein kinase" evidence="2">
    <location>
        <begin position="738"/>
        <end position="1012"/>
    </location>
</feature>
<dbReference type="SMART" id="SM00220">
    <property type="entry name" value="S_TKc"/>
    <property type="match status" value="1"/>
</dbReference>
<dbReference type="InterPro" id="IPR000157">
    <property type="entry name" value="TIR_dom"/>
</dbReference>
<dbReference type="GO" id="GO:0007165">
    <property type="term" value="P:signal transduction"/>
    <property type="evidence" value="ECO:0007669"/>
    <property type="project" value="InterPro"/>
</dbReference>
<name>A0A8T0I9F7_CERPU</name>
<evidence type="ECO:0000313" key="5">
    <source>
        <dbReference type="Proteomes" id="UP000822688"/>
    </source>
</evidence>
<dbReference type="Gene3D" id="1.10.8.430">
    <property type="entry name" value="Helical domain of apoptotic protease-activating factors"/>
    <property type="match status" value="1"/>
</dbReference>
<dbReference type="Proteomes" id="UP000822688">
    <property type="component" value="Chromosome 4"/>
</dbReference>
<gene>
    <name evidence="4" type="ORF">KC19_4G073200</name>
</gene>
<dbReference type="GO" id="GO:0005524">
    <property type="term" value="F:ATP binding"/>
    <property type="evidence" value="ECO:0007669"/>
    <property type="project" value="InterPro"/>
</dbReference>
<dbReference type="SUPFAM" id="SSF56112">
    <property type="entry name" value="Protein kinase-like (PK-like)"/>
    <property type="match status" value="1"/>
</dbReference>
<dbReference type="Gene3D" id="3.40.50.10140">
    <property type="entry name" value="Toll/interleukin-1 receptor homology (TIR) domain"/>
    <property type="match status" value="1"/>
</dbReference>
<dbReference type="GO" id="GO:0004672">
    <property type="term" value="F:protein kinase activity"/>
    <property type="evidence" value="ECO:0007669"/>
    <property type="project" value="InterPro"/>
</dbReference>
<dbReference type="PROSITE" id="PS00108">
    <property type="entry name" value="PROTEIN_KINASE_ST"/>
    <property type="match status" value="1"/>
</dbReference>
<dbReference type="Pfam" id="PF00931">
    <property type="entry name" value="NB-ARC"/>
    <property type="match status" value="1"/>
</dbReference>
<comment type="similarity">
    <text evidence="1">Belongs to the protein kinase superfamily. TKL Ser/Thr protein kinase family. ROCO subfamily.</text>
</comment>
<evidence type="ECO:0000313" key="4">
    <source>
        <dbReference type="EMBL" id="KAG0579103.1"/>
    </source>
</evidence>
<comment type="caution">
    <text evidence="4">The sequence shown here is derived from an EMBL/GenBank/DDBJ whole genome shotgun (WGS) entry which is preliminary data.</text>
</comment>
<dbReference type="InterPro" id="IPR011009">
    <property type="entry name" value="Kinase-like_dom_sf"/>
</dbReference>
<dbReference type="InterPro" id="IPR000719">
    <property type="entry name" value="Prot_kinase_dom"/>
</dbReference>
<dbReference type="InterPro" id="IPR002182">
    <property type="entry name" value="NB-ARC"/>
</dbReference>
<dbReference type="InterPro" id="IPR035897">
    <property type="entry name" value="Toll_tir_struct_dom_sf"/>
</dbReference>
<reference evidence="4" key="1">
    <citation type="submission" date="2020-06" db="EMBL/GenBank/DDBJ databases">
        <title>WGS assembly of Ceratodon purpureus strain R40.</title>
        <authorList>
            <person name="Carey S.B."/>
            <person name="Jenkins J."/>
            <person name="Shu S."/>
            <person name="Lovell J.T."/>
            <person name="Sreedasyam A."/>
            <person name="Maumus F."/>
            <person name="Tiley G.P."/>
            <person name="Fernandez-Pozo N."/>
            <person name="Barry K."/>
            <person name="Chen C."/>
            <person name="Wang M."/>
            <person name="Lipzen A."/>
            <person name="Daum C."/>
            <person name="Saski C.A."/>
            <person name="Payton A.C."/>
            <person name="Mcbreen J.C."/>
            <person name="Conrad R.E."/>
            <person name="Kollar L.M."/>
            <person name="Olsson S."/>
            <person name="Huttunen S."/>
            <person name="Landis J.B."/>
            <person name="Wickett N.J."/>
            <person name="Johnson M.G."/>
            <person name="Rensing S.A."/>
            <person name="Grimwood J."/>
            <person name="Schmutz J."/>
            <person name="Mcdaniel S.F."/>
        </authorList>
    </citation>
    <scope>NUCLEOTIDE SEQUENCE</scope>
    <source>
        <strain evidence="4">R40</strain>
    </source>
</reference>
<evidence type="ECO:0000256" key="1">
    <source>
        <dbReference type="ARBA" id="ARBA00008171"/>
    </source>
</evidence>
<dbReference type="SMART" id="SM00255">
    <property type="entry name" value="TIR"/>
    <property type="match status" value="1"/>
</dbReference>
<dbReference type="GO" id="GO:0043531">
    <property type="term" value="F:ADP binding"/>
    <property type="evidence" value="ECO:0007669"/>
    <property type="project" value="InterPro"/>
</dbReference>
<evidence type="ECO:0000259" key="2">
    <source>
        <dbReference type="PROSITE" id="PS50011"/>
    </source>
</evidence>
<sequence>MERATENLSSSCSGSSVPSLPKYDVFLNHRGPDSKRTFISHLYEALCEAGHPPFLDAKSLVKGTAAFSSINEAISGTLVHVAILSPRYAESKYCLNELCEMLATGKPIIPVFYNVKPKDLRHVEVYGGLFYEAFLRHSTRRGCEEVSRWKEALQAVSELKGLSLSDCNGGEMKLVKKVVAAVLKLLPALRQLEDSNQSSCVINTLHSMGDDVGLLGIYGTSGIGKTTIAHEVYINERLNFQHCCFLTNVKDSKGVNFMGLQMKMVTELLQVDAMKMQWDFGRWFEKIQNQKVFLVIDDITEKEQFDELIPDLEKLAPGSRVLITSCEKDILQTIIDAVTQGTVQSALHEVPKLSFSDSLRVFIWCAFQENNLLAVDASLHDLVNKITTACCGLPLALEVMGRFLAKKKKLPEDLKYWQEAIMTIGKDEEIISSLYDFGLHDFYVEKKVTISRSVDKVYCFQSSSKKDLQDSEMVILELLRRMEELELNNVRIWSNQCTHLLEKFRVGVDIVLGALHFLNASGDEGPMVAWYAPLVKFLCCMLEGEALLLSCCENHYNMAAFALSSPPPSVPAFSRFALLLRELDWTLDFICYVKQPHIDEVIPMGKWRWSEEKCRFYSEMEFPGIQDETLESDVHRQTKDREALQAALNANPIGQLSATPPSVNDSASMLRSVSSLATYCFPFRTKRKLHDEEVIFRNAKNQDLLEGIWKKRLLGTSPDSPSSSSTPTDCFYIDNLDRTNKEWIAIGASKTVKKCKWLGVTVAVAVMSMSEEQVKAEVDLLARVRHPNVVELLGYAHKDDISYPKGYIVTELMEQDLTSLIKQKRKNVGPPGIPFVLPVALDIALQIVEAMIHLKECGVLHRDLKPKNCLVCSKFMADSLPAECSDIPMFYTIKLIDFGDSKLRGQDSNFWSYNRGTPAYMAPEIYERSKDLYTWPADVYSFGMTCYEIFTGRAPFKAFTKFSDIQEFICSGGRPLFPRECPRVLKELIEKCWAQNPNDRPKFQDIRKDLWHCKSYAYNLPFEL</sequence>
<dbReference type="Pfam" id="PF07714">
    <property type="entry name" value="PK_Tyr_Ser-Thr"/>
    <property type="match status" value="1"/>
</dbReference>
<dbReference type="Pfam" id="PF01582">
    <property type="entry name" value="TIR"/>
    <property type="match status" value="1"/>
</dbReference>
<organism evidence="4 5">
    <name type="scientific">Ceratodon purpureus</name>
    <name type="common">Fire moss</name>
    <name type="synonym">Dicranum purpureum</name>
    <dbReference type="NCBI Taxonomy" id="3225"/>
    <lineage>
        <taxon>Eukaryota</taxon>
        <taxon>Viridiplantae</taxon>
        <taxon>Streptophyta</taxon>
        <taxon>Embryophyta</taxon>
        <taxon>Bryophyta</taxon>
        <taxon>Bryophytina</taxon>
        <taxon>Bryopsida</taxon>
        <taxon>Dicranidae</taxon>
        <taxon>Pseudoditrichales</taxon>
        <taxon>Ditrichaceae</taxon>
        <taxon>Ceratodon</taxon>
    </lineage>
</organism>
<dbReference type="InterPro" id="IPR042197">
    <property type="entry name" value="Apaf_helical"/>
</dbReference>
<dbReference type="AlphaFoldDB" id="A0A8T0I9F7"/>
<dbReference type="PROSITE" id="PS50011">
    <property type="entry name" value="PROTEIN_KINASE_DOM"/>
    <property type="match status" value="1"/>
</dbReference>
<keyword evidence="5" id="KW-1185">Reference proteome</keyword>
<dbReference type="Gene3D" id="1.10.510.10">
    <property type="entry name" value="Transferase(Phosphotransferase) domain 1"/>
    <property type="match status" value="1"/>
</dbReference>
<dbReference type="PRINTS" id="PR00364">
    <property type="entry name" value="DISEASERSIST"/>
</dbReference>